<evidence type="ECO:0000313" key="1">
    <source>
        <dbReference type="EMBL" id="KAF0771796.1"/>
    </source>
</evidence>
<dbReference type="AlphaFoldDB" id="A0A6G0ZL52"/>
<proteinExistence type="predicted"/>
<accession>A0A6G0ZL52</accession>
<comment type="caution">
    <text evidence="1">The sequence shown here is derived from an EMBL/GenBank/DDBJ whole genome shotgun (WGS) entry which is preliminary data.</text>
</comment>
<organism evidence="1 2">
    <name type="scientific">Aphis craccivora</name>
    <name type="common">Cowpea aphid</name>
    <dbReference type="NCBI Taxonomy" id="307492"/>
    <lineage>
        <taxon>Eukaryota</taxon>
        <taxon>Metazoa</taxon>
        <taxon>Ecdysozoa</taxon>
        <taxon>Arthropoda</taxon>
        <taxon>Hexapoda</taxon>
        <taxon>Insecta</taxon>
        <taxon>Pterygota</taxon>
        <taxon>Neoptera</taxon>
        <taxon>Paraneoptera</taxon>
        <taxon>Hemiptera</taxon>
        <taxon>Sternorrhyncha</taxon>
        <taxon>Aphidomorpha</taxon>
        <taxon>Aphidoidea</taxon>
        <taxon>Aphididae</taxon>
        <taxon>Aphidini</taxon>
        <taxon>Aphis</taxon>
        <taxon>Aphis</taxon>
    </lineage>
</organism>
<sequence length="57" mass="6667">MSSIVRGLYVAWWPSALDLTAILKAELDFFNWANITRDIVVMILFPFFEKHAKCETF</sequence>
<name>A0A6G0ZL52_APHCR</name>
<gene>
    <name evidence="1" type="ORF">FWK35_00001473</name>
</gene>
<dbReference type="Proteomes" id="UP000478052">
    <property type="component" value="Unassembled WGS sequence"/>
</dbReference>
<keyword evidence="2" id="KW-1185">Reference proteome</keyword>
<evidence type="ECO:0000313" key="2">
    <source>
        <dbReference type="Proteomes" id="UP000478052"/>
    </source>
</evidence>
<protein>
    <submittedName>
        <fullName evidence="1">Uncharacterized protein</fullName>
    </submittedName>
</protein>
<feature type="non-terminal residue" evidence="1">
    <location>
        <position position="57"/>
    </location>
</feature>
<dbReference type="OrthoDB" id="9981889at2759"/>
<reference evidence="1 2" key="1">
    <citation type="submission" date="2019-08" db="EMBL/GenBank/DDBJ databases">
        <title>Whole genome of Aphis craccivora.</title>
        <authorList>
            <person name="Voronova N.V."/>
            <person name="Shulinski R.S."/>
            <person name="Bandarenka Y.V."/>
            <person name="Zhorov D.G."/>
            <person name="Warner D."/>
        </authorList>
    </citation>
    <scope>NUCLEOTIDE SEQUENCE [LARGE SCALE GENOMIC DNA]</scope>
    <source>
        <strain evidence="1">180601</strain>
        <tissue evidence="1">Whole Body</tissue>
    </source>
</reference>
<dbReference type="EMBL" id="VUJU01000253">
    <property type="protein sequence ID" value="KAF0771796.1"/>
    <property type="molecule type" value="Genomic_DNA"/>
</dbReference>